<feature type="transmembrane region" description="Helical" evidence="7">
    <location>
        <begin position="145"/>
        <end position="161"/>
    </location>
</feature>
<evidence type="ECO:0000256" key="6">
    <source>
        <dbReference type="ARBA" id="ARBA00023136"/>
    </source>
</evidence>
<keyword evidence="4 7" id="KW-0812">Transmembrane</keyword>
<feature type="transmembrane region" description="Helical" evidence="7">
    <location>
        <begin position="90"/>
        <end position="109"/>
    </location>
</feature>
<name>A0AAE4AWY8_9ACTN</name>
<dbReference type="InterPro" id="IPR037185">
    <property type="entry name" value="EmrE-like"/>
</dbReference>
<dbReference type="RefSeq" id="WP_307234436.1">
    <property type="nucleotide sequence ID" value="NZ_JAUSUZ010000001.1"/>
</dbReference>
<feature type="transmembrane region" description="Helical" evidence="7">
    <location>
        <begin position="30"/>
        <end position="51"/>
    </location>
</feature>
<accession>A0AAE4AWY8</accession>
<dbReference type="Proteomes" id="UP001240236">
    <property type="component" value="Unassembled WGS sequence"/>
</dbReference>
<evidence type="ECO:0000256" key="4">
    <source>
        <dbReference type="ARBA" id="ARBA00022692"/>
    </source>
</evidence>
<feature type="transmembrane region" description="Helical" evidence="7">
    <location>
        <begin position="260"/>
        <end position="278"/>
    </location>
</feature>
<protein>
    <submittedName>
        <fullName evidence="9">Drug/metabolite transporter (DMT)-like permease</fullName>
    </submittedName>
</protein>
<dbReference type="GO" id="GO:0005886">
    <property type="term" value="C:plasma membrane"/>
    <property type="evidence" value="ECO:0007669"/>
    <property type="project" value="UniProtKB-SubCell"/>
</dbReference>
<keyword evidence="10" id="KW-1185">Reference proteome</keyword>
<feature type="domain" description="EamA" evidence="8">
    <location>
        <begin position="143"/>
        <end position="276"/>
    </location>
</feature>
<feature type="transmembrane region" description="Helical" evidence="7">
    <location>
        <begin position="173"/>
        <end position="192"/>
    </location>
</feature>
<feature type="domain" description="EamA" evidence="8">
    <location>
        <begin position="2"/>
        <end position="135"/>
    </location>
</feature>
<keyword evidence="5 7" id="KW-1133">Transmembrane helix</keyword>
<evidence type="ECO:0000256" key="3">
    <source>
        <dbReference type="ARBA" id="ARBA00022475"/>
    </source>
</evidence>
<dbReference type="Pfam" id="PF00892">
    <property type="entry name" value="EamA"/>
    <property type="match status" value="2"/>
</dbReference>
<comment type="caution">
    <text evidence="9">The sequence shown here is derived from an EMBL/GenBank/DDBJ whole genome shotgun (WGS) entry which is preliminary data.</text>
</comment>
<evidence type="ECO:0000256" key="1">
    <source>
        <dbReference type="ARBA" id="ARBA00004651"/>
    </source>
</evidence>
<feature type="transmembrane region" description="Helical" evidence="7">
    <location>
        <begin position="121"/>
        <end position="139"/>
    </location>
</feature>
<dbReference type="AlphaFoldDB" id="A0AAE4AWY8"/>
<feature type="transmembrane region" description="Helical" evidence="7">
    <location>
        <begin position="234"/>
        <end position="254"/>
    </location>
</feature>
<dbReference type="InterPro" id="IPR000620">
    <property type="entry name" value="EamA_dom"/>
</dbReference>
<evidence type="ECO:0000313" key="10">
    <source>
        <dbReference type="Proteomes" id="UP001240236"/>
    </source>
</evidence>
<gene>
    <name evidence="9" type="ORF">J2S42_000317</name>
</gene>
<comment type="similarity">
    <text evidence="2">Belongs to the EamA transporter family.</text>
</comment>
<proteinExistence type="inferred from homology"/>
<keyword evidence="3" id="KW-1003">Cell membrane</keyword>
<evidence type="ECO:0000256" key="2">
    <source>
        <dbReference type="ARBA" id="ARBA00007362"/>
    </source>
</evidence>
<sequence length="308" mass="30767">MGFVWCLVAAAGFGLAPLFAKQAYAGGLSVTTMLTARFALAALLLWAIVAIRRRPVRMPARTLALCVGLGAVGYALQGAAYFGAVSMIDASLAALLLYTYPALTLILGVVLRRARADRRRVLALAVSGGGLIMLLGAGFDGGLGVLLALTAAGTYAVYLTVSETLPADLDVFALTAIVCTSAAVSLGVGGAVTGGLHAPGAVSAWGWVAVIAVIGTVLPIAAMFAGVRLIGASTAAILCGLEPAITVVSTALVFGERLTAAQLAGGAAILAAVVILQLPARSASISQRNAGTLGVNGSQPLIVPSSAQ</sequence>
<evidence type="ECO:0000313" key="9">
    <source>
        <dbReference type="EMBL" id="MDQ0363648.1"/>
    </source>
</evidence>
<evidence type="ECO:0000256" key="5">
    <source>
        <dbReference type="ARBA" id="ARBA00022989"/>
    </source>
</evidence>
<evidence type="ECO:0000256" key="7">
    <source>
        <dbReference type="SAM" id="Phobius"/>
    </source>
</evidence>
<comment type="subcellular location">
    <subcellularLocation>
        <location evidence="1">Cell membrane</location>
        <topology evidence="1">Multi-pass membrane protein</topology>
    </subcellularLocation>
</comment>
<keyword evidence="6 7" id="KW-0472">Membrane</keyword>
<dbReference type="InterPro" id="IPR051258">
    <property type="entry name" value="Diverse_Substrate_Transporter"/>
</dbReference>
<evidence type="ECO:0000259" key="8">
    <source>
        <dbReference type="Pfam" id="PF00892"/>
    </source>
</evidence>
<dbReference type="EMBL" id="JAUSUZ010000001">
    <property type="protein sequence ID" value="MDQ0363648.1"/>
    <property type="molecule type" value="Genomic_DNA"/>
</dbReference>
<dbReference type="PANTHER" id="PTHR42920:SF5">
    <property type="entry name" value="EAMA DOMAIN-CONTAINING PROTEIN"/>
    <property type="match status" value="1"/>
</dbReference>
<dbReference type="SUPFAM" id="SSF103481">
    <property type="entry name" value="Multidrug resistance efflux transporter EmrE"/>
    <property type="match status" value="2"/>
</dbReference>
<organism evidence="9 10">
    <name type="scientific">Catenuloplanes indicus</name>
    <dbReference type="NCBI Taxonomy" id="137267"/>
    <lineage>
        <taxon>Bacteria</taxon>
        <taxon>Bacillati</taxon>
        <taxon>Actinomycetota</taxon>
        <taxon>Actinomycetes</taxon>
        <taxon>Micromonosporales</taxon>
        <taxon>Micromonosporaceae</taxon>
        <taxon>Catenuloplanes</taxon>
    </lineage>
</organism>
<feature type="transmembrane region" description="Helical" evidence="7">
    <location>
        <begin position="204"/>
        <end position="227"/>
    </location>
</feature>
<feature type="transmembrane region" description="Helical" evidence="7">
    <location>
        <begin position="63"/>
        <end position="84"/>
    </location>
</feature>
<dbReference type="PANTHER" id="PTHR42920">
    <property type="entry name" value="OS03G0707200 PROTEIN-RELATED"/>
    <property type="match status" value="1"/>
</dbReference>
<reference evidence="9 10" key="1">
    <citation type="submission" date="2023-07" db="EMBL/GenBank/DDBJ databases">
        <title>Sequencing the genomes of 1000 actinobacteria strains.</title>
        <authorList>
            <person name="Klenk H.-P."/>
        </authorList>
    </citation>
    <scope>NUCLEOTIDE SEQUENCE [LARGE SCALE GENOMIC DNA]</scope>
    <source>
        <strain evidence="9 10">DSM 44709</strain>
    </source>
</reference>